<accession>A0A6C0D5V6</accession>
<reference evidence="1" key="1">
    <citation type="journal article" date="2020" name="Nature">
        <title>Giant virus diversity and host interactions through global metagenomics.</title>
        <authorList>
            <person name="Schulz F."/>
            <person name="Roux S."/>
            <person name="Paez-Espino D."/>
            <person name="Jungbluth S."/>
            <person name="Walsh D.A."/>
            <person name="Denef V.J."/>
            <person name="McMahon K.D."/>
            <person name="Konstantinidis K.T."/>
            <person name="Eloe-Fadrosh E.A."/>
            <person name="Kyrpides N.C."/>
            <person name="Woyke T."/>
        </authorList>
    </citation>
    <scope>NUCLEOTIDE SEQUENCE</scope>
    <source>
        <strain evidence="1">GVMAG-M-3300023174-124</strain>
    </source>
</reference>
<dbReference type="Pfam" id="PF19064">
    <property type="entry name" value="DUF5760"/>
    <property type="match status" value="1"/>
</dbReference>
<organism evidence="1">
    <name type="scientific">viral metagenome</name>
    <dbReference type="NCBI Taxonomy" id="1070528"/>
    <lineage>
        <taxon>unclassified sequences</taxon>
        <taxon>metagenomes</taxon>
        <taxon>organismal metagenomes</taxon>
    </lineage>
</organism>
<dbReference type="InterPro" id="IPR043918">
    <property type="entry name" value="DUF5760"/>
</dbReference>
<evidence type="ECO:0000313" key="1">
    <source>
        <dbReference type="EMBL" id="QHT11843.1"/>
    </source>
</evidence>
<proteinExistence type="predicted"/>
<protein>
    <submittedName>
        <fullName evidence="1">Uncharacterized protein</fullName>
    </submittedName>
</protein>
<sequence>MSSITEVIVQNEKKTFVENVQKWLLYEQQLKLVTDKAKQIRESKNATTESICRYMQTHGLSQNKIKITDGELKICDRKEYSPLTYTYVEECLAKIIPEKESVEFIMDYLKQNREIKITREIRKTTNK</sequence>
<dbReference type="EMBL" id="MN739538">
    <property type="protein sequence ID" value="QHT11843.1"/>
    <property type="molecule type" value="Genomic_DNA"/>
</dbReference>
<name>A0A6C0D5V6_9ZZZZ</name>
<dbReference type="AlphaFoldDB" id="A0A6C0D5V6"/>